<dbReference type="STRING" id="394096.DB31_0034"/>
<dbReference type="EMBL" id="JMCB01000001">
    <property type="protein sequence ID" value="KFE71773.1"/>
    <property type="molecule type" value="Genomic_DNA"/>
</dbReference>
<keyword evidence="1" id="KW-0175">Coiled coil</keyword>
<dbReference type="AlphaFoldDB" id="A0A085WVR0"/>
<dbReference type="InterPro" id="IPR011086">
    <property type="entry name" value="DUF1521"/>
</dbReference>
<keyword evidence="5" id="KW-1185">Reference proteome</keyword>
<protein>
    <recommendedName>
        <fullName evidence="3">DUF1521 domain-containing protein</fullName>
    </recommendedName>
</protein>
<sequence>MSITSKPVGIGANPLNTLSSQLSTLEGKLNKLEAQLIKAASAQAPSTAATGNTGFVPPGATSPGTAAGGNTGFVPPSSTGPRSLDDLWKMAVGPETPNPSQGSHPQGSLQTSSNGVVTTPGGYKIEQLGQFDWKISGPDGKETKIWGDPHVAEGDGGKWDFKKDSTFVLGDGTRINVTTKPYGNGMTVTGGLDIISGNDRVQVTDIDKGKGKTGQVTHDGFQHVNDFGGKDVFVMGKETDDWSFTGKEIVGSNNGGESFKLGKDLAPGTPTTQPSGAQQGADALLKQMRDVFKGLSDVFKGLSKLAEQLSRRHEQDGGLTARPGPGSWLNRRQERLGKDFDSIGRMLHLFRGLDHLSKAVQPFRNTFTA</sequence>
<evidence type="ECO:0000256" key="1">
    <source>
        <dbReference type="SAM" id="Coils"/>
    </source>
</evidence>
<evidence type="ECO:0000259" key="3">
    <source>
        <dbReference type="Pfam" id="PF07481"/>
    </source>
</evidence>
<dbReference type="Pfam" id="PF07481">
    <property type="entry name" value="DUF1521"/>
    <property type="match status" value="1"/>
</dbReference>
<feature type="region of interest" description="Disordered" evidence="2">
    <location>
        <begin position="255"/>
        <end position="279"/>
    </location>
</feature>
<dbReference type="Proteomes" id="UP000028725">
    <property type="component" value="Unassembled WGS sequence"/>
</dbReference>
<proteinExistence type="predicted"/>
<evidence type="ECO:0000313" key="5">
    <source>
        <dbReference type="Proteomes" id="UP000028725"/>
    </source>
</evidence>
<dbReference type="PATRIC" id="fig|394096.3.peg.32"/>
<evidence type="ECO:0000313" key="4">
    <source>
        <dbReference type="EMBL" id="KFE71773.1"/>
    </source>
</evidence>
<name>A0A085WVR0_9BACT</name>
<feature type="domain" description="DUF1521" evidence="3">
    <location>
        <begin position="140"/>
        <end position="211"/>
    </location>
</feature>
<feature type="coiled-coil region" evidence="1">
    <location>
        <begin position="15"/>
        <end position="42"/>
    </location>
</feature>
<accession>A0A085WVR0</accession>
<feature type="region of interest" description="Disordered" evidence="2">
    <location>
        <begin position="311"/>
        <end position="330"/>
    </location>
</feature>
<feature type="region of interest" description="Disordered" evidence="2">
    <location>
        <begin position="45"/>
        <end position="121"/>
    </location>
</feature>
<gene>
    <name evidence="4" type="ORF">DB31_0034</name>
</gene>
<dbReference type="OrthoDB" id="7545400at2"/>
<feature type="compositionally biased region" description="Polar residues" evidence="2">
    <location>
        <begin position="98"/>
        <end position="117"/>
    </location>
</feature>
<evidence type="ECO:0000256" key="2">
    <source>
        <dbReference type="SAM" id="MobiDB-lite"/>
    </source>
</evidence>
<comment type="caution">
    <text evidence="4">The sequence shown here is derived from an EMBL/GenBank/DDBJ whole genome shotgun (WGS) entry which is preliminary data.</text>
</comment>
<feature type="compositionally biased region" description="Polar residues" evidence="2">
    <location>
        <begin position="269"/>
        <end position="278"/>
    </location>
</feature>
<dbReference type="RefSeq" id="WP_083967935.1">
    <property type="nucleotide sequence ID" value="NZ_JMCB01000001.1"/>
</dbReference>
<organism evidence="4 5">
    <name type="scientific">Hyalangium minutum</name>
    <dbReference type="NCBI Taxonomy" id="394096"/>
    <lineage>
        <taxon>Bacteria</taxon>
        <taxon>Pseudomonadati</taxon>
        <taxon>Myxococcota</taxon>
        <taxon>Myxococcia</taxon>
        <taxon>Myxococcales</taxon>
        <taxon>Cystobacterineae</taxon>
        <taxon>Archangiaceae</taxon>
        <taxon>Hyalangium</taxon>
    </lineage>
</organism>
<reference evidence="4 5" key="1">
    <citation type="submission" date="2014-04" db="EMBL/GenBank/DDBJ databases">
        <title>Genome assembly of Hyalangium minutum DSM 14724.</title>
        <authorList>
            <person name="Sharma G."/>
            <person name="Subramanian S."/>
        </authorList>
    </citation>
    <scope>NUCLEOTIDE SEQUENCE [LARGE SCALE GENOMIC DNA]</scope>
    <source>
        <strain evidence="4 5">DSM 14724</strain>
    </source>
</reference>